<dbReference type="EMBL" id="JAUZMY010000008">
    <property type="protein sequence ID" value="MEE2037726.1"/>
    <property type="molecule type" value="Genomic_DNA"/>
</dbReference>
<dbReference type="RefSeq" id="WP_330091520.1">
    <property type="nucleotide sequence ID" value="NZ_JAUZMY010000008.1"/>
</dbReference>
<evidence type="ECO:0000259" key="3">
    <source>
        <dbReference type="Pfam" id="PF06722"/>
    </source>
</evidence>
<organism evidence="4 5">
    <name type="scientific">Nocardiopsis codii</name>
    <dbReference type="NCBI Taxonomy" id="3065942"/>
    <lineage>
        <taxon>Bacteria</taxon>
        <taxon>Bacillati</taxon>
        <taxon>Actinomycetota</taxon>
        <taxon>Actinomycetes</taxon>
        <taxon>Streptosporangiales</taxon>
        <taxon>Nocardiopsidaceae</taxon>
        <taxon>Nocardiopsis</taxon>
    </lineage>
</organism>
<evidence type="ECO:0000313" key="5">
    <source>
        <dbReference type="Proteomes" id="UP001356095"/>
    </source>
</evidence>
<evidence type="ECO:0000256" key="2">
    <source>
        <dbReference type="ARBA" id="ARBA00022679"/>
    </source>
</evidence>
<dbReference type="Proteomes" id="UP001356095">
    <property type="component" value="Unassembled WGS sequence"/>
</dbReference>
<dbReference type="NCBIfam" id="TIGR01426">
    <property type="entry name" value="MGT"/>
    <property type="match status" value="1"/>
</dbReference>
<gene>
    <name evidence="4" type="ORF">Q8791_10890</name>
</gene>
<dbReference type="InterPro" id="IPR002213">
    <property type="entry name" value="UDP_glucos_trans"/>
</dbReference>
<dbReference type="InterPro" id="IPR010610">
    <property type="entry name" value="EryCIII-like_C"/>
</dbReference>
<dbReference type="InterPro" id="IPR050426">
    <property type="entry name" value="Glycosyltransferase_28"/>
</dbReference>
<accession>A0ABU7K648</accession>
<dbReference type="PANTHER" id="PTHR48050">
    <property type="entry name" value="STEROL 3-BETA-GLUCOSYLTRANSFERASE"/>
    <property type="match status" value="1"/>
</dbReference>
<keyword evidence="5" id="KW-1185">Reference proteome</keyword>
<dbReference type="PANTHER" id="PTHR48050:SF13">
    <property type="entry name" value="STEROL 3-BETA-GLUCOSYLTRANSFERASE UGT80A2"/>
    <property type="match status" value="1"/>
</dbReference>
<comment type="similarity">
    <text evidence="1">Belongs to the UDP-glycosyltransferase family.</text>
</comment>
<dbReference type="Gene3D" id="3.40.50.2000">
    <property type="entry name" value="Glycogen Phosphorylase B"/>
    <property type="match status" value="2"/>
</dbReference>
<proteinExistence type="inferred from homology"/>
<dbReference type="CDD" id="cd03784">
    <property type="entry name" value="GT1_Gtf-like"/>
    <property type="match status" value="1"/>
</dbReference>
<dbReference type="SUPFAM" id="SSF53756">
    <property type="entry name" value="UDP-Glycosyltransferase/glycogen phosphorylase"/>
    <property type="match status" value="1"/>
</dbReference>
<feature type="domain" description="Erythromycin biosynthesis protein CIII-like C-terminal" evidence="3">
    <location>
        <begin position="276"/>
        <end position="378"/>
    </location>
</feature>
<dbReference type="Pfam" id="PF06722">
    <property type="entry name" value="EryCIII-like_C"/>
    <property type="match status" value="1"/>
</dbReference>
<dbReference type="InterPro" id="IPR006326">
    <property type="entry name" value="UDPGT_MGT-like"/>
</dbReference>
<sequence length="419" mass="44412">MRGGPVLFVGIPAHGHMIPTLALAESLVGRGVPVEFLVSEEFADAARASGSRPLTYPTAWPVPAALPAPRTTADAVLMRRMLAQEALAQARTALTRRGRRPPRAVVYDTAVGPAARVLTGLWEVPGVQVFTGVAASPGFSLAPILAARYPDLARLPPPEPDPELLRLAADHGLGRDRAAALLAPRERLSLVLQPRAFHQRPEAFAPDAFAFVGPCLSPRRARSAWRPPPGAGPVLLVALGTLYNRRPAFYRACVEAVRGTAWHAVLAVGGRVSPGELGRLAPNVEVHAHVPQPSVLSRSRVVVCHAGMGSTMEALAAGVPVLAVPQTPEQDAVARRVEELGLGVRLAPDRVTPDVLRAAVELLATDPGIGERVARMRSLIRSAGGAERGALLIHEHLDRMTAAHPPAVRRPTRSTPIVP</sequence>
<protein>
    <submittedName>
        <fullName evidence="4">Glycosyltransferase</fullName>
    </submittedName>
</protein>
<evidence type="ECO:0000313" key="4">
    <source>
        <dbReference type="EMBL" id="MEE2037726.1"/>
    </source>
</evidence>
<keyword evidence="2" id="KW-0808">Transferase</keyword>
<evidence type="ECO:0000256" key="1">
    <source>
        <dbReference type="ARBA" id="ARBA00009995"/>
    </source>
</evidence>
<comment type="caution">
    <text evidence="4">The sequence shown here is derived from an EMBL/GenBank/DDBJ whole genome shotgun (WGS) entry which is preliminary data.</text>
</comment>
<name>A0ABU7K648_9ACTN</name>
<reference evidence="4 5" key="1">
    <citation type="submission" date="2023-08" db="EMBL/GenBank/DDBJ databases">
        <authorList>
            <person name="Girao M."/>
            <person name="Carvalho M.F."/>
        </authorList>
    </citation>
    <scope>NUCLEOTIDE SEQUENCE [LARGE SCALE GENOMIC DNA]</scope>
    <source>
        <strain evidence="4 5">CT-R113</strain>
    </source>
</reference>